<gene>
    <name evidence="1" type="ORF">K4G57_07360</name>
</gene>
<evidence type="ECO:0000313" key="1">
    <source>
        <dbReference type="EMBL" id="MBX7491275.1"/>
    </source>
</evidence>
<evidence type="ECO:0000313" key="2">
    <source>
        <dbReference type="Proteomes" id="UP000700059"/>
    </source>
</evidence>
<reference evidence="1 2" key="1">
    <citation type="submission" date="2021-08" db="EMBL/GenBank/DDBJ databases">
        <title>Helicobacter spp. isolated from feces of Anatolian Ground Squirrel (Spermophilus xanthoprymnus) in Turkey.</title>
        <authorList>
            <person name="Aydin F."/>
            <person name="Abay S."/>
            <person name="Kayman T."/>
            <person name="Karakaya E."/>
            <person name="Saticioglu I.B."/>
        </authorList>
    </citation>
    <scope>NUCLEOTIDE SEQUENCE [LARGE SCALE GENOMIC DNA]</scope>
    <source>
        <strain evidence="1 2">Faydin-H70</strain>
    </source>
</reference>
<accession>A0ABS7JPD5</accession>
<dbReference type="EMBL" id="JAIGYQ010000010">
    <property type="protein sequence ID" value="MBX7491275.1"/>
    <property type="molecule type" value="Genomic_DNA"/>
</dbReference>
<sequence>MQSTLEEFKERFNISFNNELAIRCQWQNNGKDKQELEILNYLKEQLGLVEHFFKDENYVNENLYDLALEVEKYNQNPNAHNPFGDFPLCDLLNGIYLDYSALCSLYAEDLIDKSQIDLSNLESLKEALAQNLITNILKDYKSDVDYLLNENYSDYAKISFLIELLEEQKESLPIDLELSYSLDSNNIIDLNTLTLSPYSKEQLKCYLLENPDYESDYTSIDAFLKLDALKNAIAQNAKSQESTLNDQAKDSICQTDLISCHSEALAEESQQSHRKHRR</sequence>
<proteinExistence type="predicted"/>
<keyword evidence="2" id="KW-1185">Reference proteome</keyword>
<dbReference type="Proteomes" id="UP000700059">
    <property type="component" value="Unassembled WGS sequence"/>
</dbReference>
<organism evidence="1 2">
    <name type="scientific">Helicobacter turcicus</name>
    <dbReference type="NCBI Taxonomy" id="2867412"/>
    <lineage>
        <taxon>Bacteria</taxon>
        <taxon>Pseudomonadati</taxon>
        <taxon>Campylobacterota</taxon>
        <taxon>Epsilonproteobacteria</taxon>
        <taxon>Campylobacterales</taxon>
        <taxon>Helicobacteraceae</taxon>
        <taxon>Helicobacter</taxon>
    </lineage>
</organism>
<protein>
    <submittedName>
        <fullName evidence="1">Uncharacterized protein</fullName>
    </submittedName>
</protein>
<name>A0ABS7JPD5_9HELI</name>
<dbReference type="RefSeq" id="WP_221532487.1">
    <property type="nucleotide sequence ID" value="NZ_JAIGYP010000010.1"/>
</dbReference>
<comment type="caution">
    <text evidence="1">The sequence shown here is derived from an EMBL/GenBank/DDBJ whole genome shotgun (WGS) entry which is preliminary data.</text>
</comment>